<keyword evidence="1" id="KW-0808">Transferase</keyword>
<evidence type="ECO:0000313" key="2">
    <source>
        <dbReference type="Proteomes" id="UP001238973"/>
    </source>
</evidence>
<organism evidence="1 2">
    <name type="scientific">Peribacillus frigoritolerans</name>
    <dbReference type="NCBI Taxonomy" id="450367"/>
    <lineage>
        <taxon>Bacteria</taxon>
        <taxon>Bacillati</taxon>
        <taxon>Bacillota</taxon>
        <taxon>Bacilli</taxon>
        <taxon>Bacillales</taxon>
        <taxon>Bacillaceae</taxon>
        <taxon>Peribacillus</taxon>
    </lineage>
</organism>
<dbReference type="AlphaFoldDB" id="A0AAJ1VC81"/>
<accession>A0AAJ1VC81</accession>
<dbReference type="Proteomes" id="UP001238973">
    <property type="component" value="Unassembled WGS sequence"/>
</dbReference>
<dbReference type="EC" id="2.4.-.-" evidence="1"/>
<gene>
    <name evidence="1" type="ORF">QUF85_19720</name>
</gene>
<evidence type="ECO:0000313" key="1">
    <source>
        <dbReference type="EMBL" id="MDM5285509.1"/>
    </source>
</evidence>
<reference evidence="1" key="1">
    <citation type="submission" date="2023-06" db="EMBL/GenBank/DDBJ databases">
        <title>Comparative genomics of Bacillaceae isolates and their secondary metabolite potential.</title>
        <authorList>
            <person name="Song L."/>
            <person name="Nielsen L.J."/>
            <person name="Mohite O."/>
            <person name="Xu X."/>
            <person name="Weber T."/>
            <person name="Kovacs A.T."/>
        </authorList>
    </citation>
    <scope>NUCLEOTIDE SEQUENCE</scope>
    <source>
        <strain evidence="1">G1S1</strain>
    </source>
</reference>
<dbReference type="Pfam" id="PF13704">
    <property type="entry name" value="Glyco_tranf_2_4"/>
    <property type="match status" value="1"/>
</dbReference>
<dbReference type="RefSeq" id="WP_289351558.1">
    <property type="nucleotide sequence ID" value="NZ_JAUCFI010000003.1"/>
</dbReference>
<dbReference type="GO" id="GO:0016757">
    <property type="term" value="F:glycosyltransferase activity"/>
    <property type="evidence" value="ECO:0007669"/>
    <property type="project" value="UniProtKB-KW"/>
</dbReference>
<keyword evidence="1" id="KW-0328">Glycosyltransferase</keyword>
<dbReference type="EMBL" id="JAUCFI010000003">
    <property type="protein sequence ID" value="MDM5285509.1"/>
    <property type="molecule type" value="Genomic_DNA"/>
</dbReference>
<proteinExistence type="predicted"/>
<name>A0AAJ1VC81_9BACI</name>
<comment type="caution">
    <text evidence="1">The sequence shown here is derived from an EMBL/GenBank/DDBJ whole genome shotgun (WGS) entry which is preliminary data.</text>
</comment>
<protein>
    <submittedName>
        <fullName evidence="1">Glycosyltransferase family 2 protein</fullName>
        <ecNumber evidence="1">2.4.-.-</ecNumber>
    </submittedName>
</protein>
<sequence>MLNDKNSVEILKAFTNNQIDLIKAKYSKENSPILISVVNNEMVRIQKLFDHYRSMGIQNFVILDNNSTDGTKEWLCKQTDCEVYSTEETYTTQKREAWINRLISYYGFNRWYLVVDSDEHFVYQDMETNDINHFISQIKLKGYKRVRSLMLDMYPKSNVFSQTELDRNNDFISKYSYFDKNTYTINKESFGLIVQGGPRKRIFNLNVYLTKHPLFYFQHGDIQAHSHYQYPYKKNKDLPCFSALLHYKFLDSDISKYKERVKAGSFYNGSEEYRNYLNLFNNNESVNFFYEGSVKYENSNSLKEIKLLQKI</sequence>